<dbReference type="STRING" id="456481.LEPBI_II0140"/>
<dbReference type="KEGG" id="lbi:LEPBI_II0140"/>
<feature type="region of interest" description="Disordered" evidence="1">
    <location>
        <begin position="1"/>
        <end position="34"/>
    </location>
</feature>
<dbReference type="EMBL" id="CP000787">
    <property type="protein sequence ID" value="ABZ99675.1"/>
    <property type="molecule type" value="Genomic_DNA"/>
</dbReference>
<evidence type="ECO:0000313" key="3">
    <source>
        <dbReference type="Proteomes" id="UP000001847"/>
    </source>
</evidence>
<sequence>MSHSIHQGGPRPESGGGGGLVGFADFSPNTNEQSRQPALILVKKLQTKVHLYDNSI</sequence>
<dbReference type="HOGENOM" id="CLU_3008803_0_0_12"/>
<evidence type="ECO:0000256" key="1">
    <source>
        <dbReference type="SAM" id="MobiDB-lite"/>
    </source>
</evidence>
<name>B0STZ1_LEPBP</name>
<proteinExistence type="predicted"/>
<gene>
    <name evidence="2" type="ordered locus">LEPBI_II0140</name>
</gene>
<accession>B0STZ1</accession>
<organism evidence="2 3">
    <name type="scientific">Leptospira biflexa serovar Patoc (strain Patoc 1 / ATCC 23582 / Paris)</name>
    <dbReference type="NCBI Taxonomy" id="456481"/>
    <lineage>
        <taxon>Bacteria</taxon>
        <taxon>Pseudomonadati</taxon>
        <taxon>Spirochaetota</taxon>
        <taxon>Spirochaetia</taxon>
        <taxon>Leptospirales</taxon>
        <taxon>Leptospiraceae</taxon>
        <taxon>Leptospira</taxon>
    </lineage>
</organism>
<reference evidence="2 3" key="1">
    <citation type="journal article" date="2008" name="PLoS ONE">
        <title>Genome sequence of the saprophyte Leptospira biflexa provides insights into the evolution of Leptospira and the pathogenesis of leptospirosis.</title>
        <authorList>
            <person name="Picardeau M."/>
            <person name="Bulach D.M."/>
            <person name="Bouchier C."/>
            <person name="Zuerner R.L."/>
            <person name="Zidane N."/>
            <person name="Wilson P.J."/>
            <person name="Creno S."/>
            <person name="Kuczek E.S."/>
            <person name="Bommezzadri S."/>
            <person name="Davis J.C."/>
            <person name="McGrath A."/>
            <person name="Johnson M.J."/>
            <person name="Boursaux-Eude C."/>
            <person name="Seemann T."/>
            <person name="Rouy Z."/>
            <person name="Coppel R.L."/>
            <person name="Rood J.I."/>
            <person name="Lajus A."/>
            <person name="Davies J.K."/>
            <person name="Medigue C."/>
            <person name="Adler B."/>
        </authorList>
    </citation>
    <scope>NUCLEOTIDE SEQUENCE [LARGE SCALE GENOMIC DNA]</scope>
    <source>
        <strain evidence="3">Patoc 1 / ATCC 23582 / Paris</strain>
    </source>
</reference>
<dbReference type="AlphaFoldDB" id="B0STZ1"/>
<evidence type="ECO:0000313" key="2">
    <source>
        <dbReference type="EMBL" id="ABZ99675.1"/>
    </source>
</evidence>
<dbReference type="Proteomes" id="UP000001847">
    <property type="component" value="Chromosome II"/>
</dbReference>
<keyword evidence="3" id="KW-1185">Reference proteome</keyword>
<protein>
    <submittedName>
        <fullName evidence="2">Uncharacterized protein</fullName>
    </submittedName>
</protein>